<dbReference type="PANTHER" id="PTHR43174:SF2">
    <property type="entry name" value="UDP-N-ACETYLGLUCOSAMINE 2-EPIMERASE"/>
    <property type="match status" value="1"/>
</dbReference>
<dbReference type="AlphaFoldDB" id="A0A7Z2G2T8"/>
<evidence type="ECO:0000256" key="1">
    <source>
        <dbReference type="ARBA" id="ARBA00023235"/>
    </source>
</evidence>
<name>A0A7Z2G2T8_9BURK</name>
<comment type="catalytic activity">
    <reaction evidence="2">
        <text>UDP-N-acetyl-alpha-D-glucosamine = UDP-N-acetyl-alpha-D-mannosamine</text>
        <dbReference type="Rhea" id="RHEA:17213"/>
        <dbReference type="ChEBI" id="CHEBI:57705"/>
        <dbReference type="ChEBI" id="CHEBI:68623"/>
        <dbReference type="EC" id="5.1.3.14"/>
    </reaction>
</comment>
<protein>
    <recommendedName>
        <fullName evidence="4">UDP-N-acetylglucosamine 2-epimerase (non-hydrolyzing)</fullName>
        <ecNumber evidence="4">5.1.3.14</ecNumber>
    </recommendedName>
</protein>
<keyword evidence="8" id="KW-1185">Reference proteome</keyword>
<evidence type="ECO:0000313" key="7">
    <source>
        <dbReference type="EMBL" id="QGZ54011.1"/>
    </source>
</evidence>
<sequence>MKVLVVLGTRPEVIKLAPVIDALRPVAETLVCATGQHREMLAQALDSFGILPDVTLDTMSPGRSLNVLASRLLAEMDGVLERERPDWVVVQGDTTTAYCAGLAAFHRGVAVAHVEAGLRTKDLANPFPEEANRRLLGQIVSRHFAPTERARENLLREGIDEAQIVVTGNTVVDAILLARRAWEQVPASLARAGWHGKEPPHILVTCHRRENFGETLSGICKVLRDLCKRYADHRWVFPVHLNPAVREPVLRELGAVPNLVLMDPVDYEASLYLISRSLLVLSDSGGIQEEAPTFGVPVVVMRSHTERREGVDAGFATLAGQTPERIEAAASAWLDDPERREALRNRANPYGDGRAAERIVASLVGQRVEVLSD</sequence>
<dbReference type="RefSeq" id="WP_158757169.1">
    <property type="nucleotide sequence ID" value="NZ_CP046909.1"/>
</dbReference>
<dbReference type="KEGG" id="pacp:FAZ97_03260"/>
<evidence type="ECO:0000256" key="2">
    <source>
        <dbReference type="ARBA" id="ARBA00036080"/>
    </source>
</evidence>
<dbReference type="Proteomes" id="UP000434209">
    <property type="component" value="Chromosome 1"/>
</dbReference>
<keyword evidence="1 5" id="KW-0413">Isomerase</keyword>
<comment type="similarity">
    <text evidence="3 5">Belongs to the UDP-N-acetylglucosamine 2-epimerase family.</text>
</comment>
<evidence type="ECO:0000256" key="5">
    <source>
        <dbReference type="RuleBase" id="RU003513"/>
    </source>
</evidence>
<dbReference type="OrthoDB" id="9803238at2"/>
<dbReference type="Pfam" id="PF02350">
    <property type="entry name" value="Epimerase_2"/>
    <property type="match status" value="1"/>
</dbReference>
<dbReference type="InterPro" id="IPR029767">
    <property type="entry name" value="WecB-like"/>
</dbReference>
<evidence type="ECO:0000259" key="6">
    <source>
        <dbReference type="Pfam" id="PF02350"/>
    </source>
</evidence>
<dbReference type="InterPro" id="IPR003331">
    <property type="entry name" value="UDP_GlcNAc_Epimerase_2_dom"/>
</dbReference>
<reference evidence="7 8" key="1">
    <citation type="submission" date="2019-12" db="EMBL/GenBank/DDBJ databases">
        <title>Paraburkholderia acidiphila 7Q-K02 sp. nov and Paraburkholderia acidisoli DHF22 sp. nov., two strains isolated from forest soil.</title>
        <authorList>
            <person name="Gao Z."/>
            <person name="Qiu L."/>
        </authorList>
    </citation>
    <scope>NUCLEOTIDE SEQUENCE [LARGE SCALE GENOMIC DNA]</scope>
    <source>
        <strain evidence="7 8">7Q-K02</strain>
    </source>
</reference>
<dbReference type="EC" id="5.1.3.14" evidence="4"/>
<evidence type="ECO:0000256" key="4">
    <source>
        <dbReference type="ARBA" id="ARBA00038858"/>
    </source>
</evidence>
<proteinExistence type="inferred from homology"/>
<dbReference type="CDD" id="cd03786">
    <property type="entry name" value="GTB_UDP-GlcNAc_2-Epimerase"/>
    <property type="match status" value="1"/>
</dbReference>
<evidence type="ECO:0000256" key="3">
    <source>
        <dbReference type="ARBA" id="ARBA00038209"/>
    </source>
</evidence>
<accession>A0A7Z2G2T8</accession>
<evidence type="ECO:0000313" key="8">
    <source>
        <dbReference type="Proteomes" id="UP000434209"/>
    </source>
</evidence>
<organism evidence="7 8">
    <name type="scientific">Paraburkholderia acidiphila</name>
    <dbReference type="NCBI Taxonomy" id="2571747"/>
    <lineage>
        <taxon>Bacteria</taxon>
        <taxon>Pseudomonadati</taxon>
        <taxon>Pseudomonadota</taxon>
        <taxon>Betaproteobacteria</taxon>
        <taxon>Burkholderiales</taxon>
        <taxon>Burkholderiaceae</taxon>
        <taxon>Paraburkholderia</taxon>
    </lineage>
</organism>
<dbReference type="SUPFAM" id="SSF53756">
    <property type="entry name" value="UDP-Glycosyltransferase/glycogen phosphorylase"/>
    <property type="match status" value="1"/>
</dbReference>
<dbReference type="PANTHER" id="PTHR43174">
    <property type="entry name" value="UDP-N-ACETYLGLUCOSAMINE 2-EPIMERASE"/>
    <property type="match status" value="1"/>
</dbReference>
<feature type="domain" description="UDP-N-acetylglucosamine 2-epimerase" evidence="6">
    <location>
        <begin position="27"/>
        <end position="363"/>
    </location>
</feature>
<dbReference type="EMBL" id="CP046909">
    <property type="protein sequence ID" value="QGZ54011.1"/>
    <property type="molecule type" value="Genomic_DNA"/>
</dbReference>
<dbReference type="GO" id="GO:0008761">
    <property type="term" value="F:UDP-N-acetylglucosamine 2-epimerase activity"/>
    <property type="evidence" value="ECO:0007669"/>
    <property type="project" value="UniProtKB-EC"/>
</dbReference>
<dbReference type="Gene3D" id="3.40.50.2000">
    <property type="entry name" value="Glycogen Phosphorylase B"/>
    <property type="match status" value="2"/>
</dbReference>
<dbReference type="NCBIfam" id="TIGR00236">
    <property type="entry name" value="wecB"/>
    <property type="match status" value="1"/>
</dbReference>
<gene>
    <name evidence="7" type="ORF">FAZ97_03260</name>
</gene>